<comment type="caution">
    <text evidence="2">The sequence shown here is derived from an EMBL/GenBank/DDBJ whole genome shotgun (WGS) entry which is preliminary data.</text>
</comment>
<feature type="region of interest" description="Disordered" evidence="1">
    <location>
        <begin position="1"/>
        <end position="89"/>
    </location>
</feature>
<reference evidence="2" key="1">
    <citation type="submission" date="2023-07" db="EMBL/GenBank/DDBJ databases">
        <authorList>
            <consortium name="CYATHOMIX"/>
        </authorList>
    </citation>
    <scope>NUCLEOTIDE SEQUENCE</scope>
    <source>
        <strain evidence="2">N/A</strain>
    </source>
</reference>
<dbReference type="AlphaFoldDB" id="A0AA36ME80"/>
<evidence type="ECO:0000256" key="1">
    <source>
        <dbReference type="SAM" id="MobiDB-lite"/>
    </source>
</evidence>
<sequence>MLQNIEPVEPRISPQEANSSQMAKLEGEGLTTVGHKFGEMVGGEADRDPVPQPPTLFDTEYKTKGQNEGGNTGKEASAQNNTTPSEGKCCPDHNVIHVNDLTKHFVKICKMAKMGDDGILSTIGRKAQELVGGGADRDPAQGQAPPSFETEYRTNEGKQTGKEACVAAQNNPTPFEGKCCPEHGVRH</sequence>
<dbReference type="Proteomes" id="UP001176961">
    <property type="component" value="Unassembled WGS sequence"/>
</dbReference>
<evidence type="ECO:0000313" key="2">
    <source>
        <dbReference type="EMBL" id="CAJ0607160.1"/>
    </source>
</evidence>
<organism evidence="2 3">
    <name type="scientific">Cylicocyclus nassatus</name>
    <name type="common">Nematode worm</name>
    <dbReference type="NCBI Taxonomy" id="53992"/>
    <lineage>
        <taxon>Eukaryota</taxon>
        <taxon>Metazoa</taxon>
        <taxon>Ecdysozoa</taxon>
        <taxon>Nematoda</taxon>
        <taxon>Chromadorea</taxon>
        <taxon>Rhabditida</taxon>
        <taxon>Rhabditina</taxon>
        <taxon>Rhabditomorpha</taxon>
        <taxon>Strongyloidea</taxon>
        <taxon>Strongylidae</taxon>
        <taxon>Cylicocyclus</taxon>
    </lineage>
</organism>
<proteinExistence type="predicted"/>
<keyword evidence="3" id="KW-1185">Reference proteome</keyword>
<name>A0AA36ME80_CYLNA</name>
<feature type="region of interest" description="Disordered" evidence="1">
    <location>
        <begin position="132"/>
        <end position="156"/>
    </location>
</feature>
<protein>
    <submittedName>
        <fullName evidence="2">Uncharacterized protein</fullName>
    </submittedName>
</protein>
<dbReference type="EMBL" id="CATQJL010000316">
    <property type="protein sequence ID" value="CAJ0607160.1"/>
    <property type="molecule type" value="Genomic_DNA"/>
</dbReference>
<evidence type="ECO:0000313" key="3">
    <source>
        <dbReference type="Proteomes" id="UP001176961"/>
    </source>
</evidence>
<gene>
    <name evidence="2" type="ORF">CYNAS_LOCUS19143</name>
</gene>
<accession>A0AA36ME80</accession>